<name>A0A2T0WYC7_9RHOB</name>
<dbReference type="EMBL" id="PVTQ01000003">
    <property type="protein sequence ID" value="PRY91677.1"/>
    <property type="molecule type" value="Genomic_DNA"/>
</dbReference>
<comment type="subcellular location">
    <subcellularLocation>
        <location evidence="1">Cell membrane</location>
        <topology evidence="1">Multi-pass membrane protein</topology>
    </subcellularLocation>
</comment>
<dbReference type="AlphaFoldDB" id="A0A2T0WYC7"/>
<dbReference type="PANTHER" id="PTHR34584:SF1">
    <property type="entry name" value="NA(+)_H(+) ANTIPORTER SUBUNIT E1"/>
    <property type="match status" value="1"/>
</dbReference>
<keyword evidence="4 7" id="KW-0812">Transmembrane</keyword>
<reference evidence="8 9" key="1">
    <citation type="submission" date="2018-03" db="EMBL/GenBank/DDBJ databases">
        <title>Genomic Encyclopedia of Archaeal and Bacterial Type Strains, Phase II (KMG-II): from individual species to whole genera.</title>
        <authorList>
            <person name="Goeker M."/>
        </authorList>
    </citation>
    <scope>NUCLEOTIDE SEQUENCE [LARGE SCALE GENOMIC DNA]</scope>
    <source>
        <strain evidence="8 9">DSM 100212</strain>
    </source>
</reference>
<dbReference type="Proteomes" id="UP000238392">
    <property type="component" value="Unassembled WGS sequence"/>
</dbReference>
<evidence type="ECO:0000256" key="1">
    <source>
        <dbReference type="ARBA" id="ARBA00004651"/>
    </source>
</evidence>
<accession>A0A2T0WYC7</accession>
<evidence type="ECO:0000256" key="5">
    <source>
        <dbReference type="ARBA" id="ARBA00022989"/>
    </source>
</evidence>
<comment type="caution">
    <text evidence="8">The sequence shown here is derived from an EMBL/GenBank/DDBJ whole genome shotgun (WGS) entry which is preliminary data.</text>
</comment>
<sequence length="163" mass="17969">MLRRLLPHPLLTALLTVVWMLLNNSATLGQFVMGLILGLIIPVITAAYWPDRPVLKKPMNIIGYVLIVMYDIVKSNIDVALIVLFKSNAARQPAWVTVPLDLKSPEAITVLAGTITMTPGTLTADLSSEGHALLVHCLDAPDPQAVCQDIKDRYESRLKEIFE</sequence>
<keyword evidence="5 7" id="KW-1133">Transmembrane helix</keyword>
<keyword evidence="9" id="KW-1185">Reference proteome</keyword>
<gene>
    <name evidence="8" type="ORF">CLV74_103263</name>
</gene>
<dbReference type="GO" id="GO:0005886">
    <property type="term" value="C:plasma membrane"/>
    <property type="evidence" value="ECO:0007669"/>
    <property type="project" value="UniProtKB-SubCell"/>
</dbReference>
<dbReference type="NCBIfam" id="NF006518">
    <property type="entry name" value="PRK08965.1-2"/>
    <property type="match status" value="1"/>
</dbReference>
<dbReference type="Pfam" id="PF01899">
    <property type="entry name" value="MNHE"/>
    <property type="match status" value="1"/>
</dbReference>
<evidence type="ECO:0000256" key="6">
    <source>
        <dbReference type="ARBA" id="ARBA00023136"/>
    </source>
</evidence>
<protein>
    <submittedName>
        <fullName evidence="8">Multicomponent K+:H+ antiporter subunit E</fullName>
    </submittedName>
</protein>
<proteinExistence type="inferred from homology"/>
<dbReference type="RefSeq" id="WP_106263343.1">
    <property type="nucleotide sequence ID" value="NZ_PVTQ01000003.1"/>
</dbReference>
<feature type="transmembrane region" description="Helical" evidence="7">
    <location>
        <begin position="5"/>
        <end position="22"/>
    </location>
</feature>
<evidence type="ECO:0000256" key="3">
    <source>
        <dbReference type="ARBA" id="ARBA00022475"/>
    </source>
</evidence>
<dbReference type="InterPro" id="IPR002758">
    <property type="entry name" value="Cation_antiport_E"/>
</dbReference>
<keyword evidence="6 7" id="KW-0472">Membrane</keyword>
<keyword evidence="3" id="KW-1003">Cell membrane</keyword>
<evidence type="ECO:0000256" key="2">
    <source>
        <dbReference type="ARBA" id="ARBA00006228"/>
    </source>
</evidence>
<evidence type="ECO:0000256" key="7">
    <source>
        <dbReference type="SAM" id="Phobius"/>
    </source>
</evidence>
<comment type="similarity">
    <text evidence="2">Belongs to the CPA3 antiporters (TC 2.A.63) subunit E family.</text>
</comment>
<evidence type="ECO:0000256" key="4">
    <source>
        <dbReference type="ARBA" id="ARBA00022692"/>
    </source>
</evidence>
<feature type="transmembrane region" description="Helical" evidence="7">
    <location>
        <begin position="28"/>
        <end position="49"/>
    </location>
</feature>
<evidence type="ECO:0000313" key="9">
    <source>
        <dbReference type="Proteomes" id="UP000238392"/>
    </source>
</evidence>
<dbReference type="GO" id="GO:0008324">
    <property type="term" value="F:monoatomic cation transmembrane transporter activity"/>
    <property type="evidence" value="ECO:0007669"/>
    <property type="project" value="InterPro"/>
</dbReference>
<feature type="transmembrane region" description="Helical" evidence="7">
    <location>
        <begin position="61"/>
        <end position="85"/>
    </location>
</feature>
<dbReference type="PANTHER" id="PTHR34584">
    <property type="entry name" value="NA(+)/H(+) ANTIPORTER SUBUNIT E1"/>
    <property type="match status" value="1"/>
</dbReference>
<dbReference type="OrthoDB" id="9807187at2"/>
<evidence type="ECO:0000313" key="8">
    <source>
        <dbReference type="EMBL" id="PRY91677.1"/>
    </source>
</evidence>
<dbReference type="PIRSF" id="PIRSF019239">
    <property type="entry name" value="MrpE"/>
    <property type="match status" value="1"/>
</dbReference>
<organism evidence="8 9">
    <name type="scientific">Donghicola tyrosinivorans</name>
    <dbReference type="NCBI Taxonomy" id="1652492"/>
    <lineage>
        <taxon>Bacteria</taxon>
        <taxon>Pseudomonadati</taxon>
        <taxon>Pseudomonadota</taxon>
        <taxon>Alphaproteobacteria</taxon>
        <taxon>Rhodobacterales</taxon>
        <taxon>Roseobacteraceae</taxon>
        <taxon>Donghicola</taxon>
    </lineage>
</organism>